<keyword evidence="3" id="KW-1185">Reference proteome</keyword>
<feature type="compositionally biased region" description="Basic and acidic residues" evidence="1">
    <location>
        <begin position="264"/>
        <end position="273"/>
    </location>
</feature>
<feature type="compositionally biased region" description="Low complexity" evidence="1">
    <location>
        <begin position="86"/>
        <end position="100"/>
    </location>
</feature>
<dbReference type="EMBL" id="LIAE01010374">
    <property type="protein sequence ID" value="PAV62334.1"/>
    <property type="molecule type" value="Genomic_DNA"/>
</dbReference>
<comment type="caution">
    <text evidence="2">The sequence shown here is derived from an EMBL/GenBank/DDBJ whole genome shotgun (WGS) entry which is preliminary data.</text>
</comment>
<organism evidence="2 3">
    <name type="scientific">Diploscapter pachys</name>
    <dbReference type="NCBI Taxonomy" id="2018661"/>
    <lineage>
        <taxon>Eukaryota</taxon>
        <taxon>Metazoa</taxon>
        <taxon>Ecdysozoa</taxon>
        <taxon>Nematoda</taxon>
        <taxon>Chromadorea</taxon>
        <taxon>Rhabditida</taxon>
        <taxon>Rhabditina</taxon>
        <taxon>Rhabditomorpha</taxon>
        <taxon>Rhabditoidea</taxon>
        <taxon>Rhabditidae</taxon>
        <taxon>Diploscapter</taxon>
    </lineage>
</organism>
<evidence type="ECO:0000313" key="2">
    <source>
        <dbReference type="EMBL" id="PAV62334.1"/>
    </source>
</evidence>
<dbReference type="AlphaFoldDB" id="A0A2A2JKX8"/>
<gene>
    <name evidence="2" type="ORF">WR25_16727</name>
</gene>
<proteinExistence type="predicted"/>
<dbReference type="Proteomes" id="UP000218231">
    <property type="component" value="Unassembled WGS sequence"/>
</dbReference>
<name>A0A2A2JKX8_9BILA</name>
<evidence type="ECO:0000256" key="1">
    <source>
        <dbReference type="SAM" id="MobiDB-lite"/>
    </source>
</evidence>
<feature type="region of interest" description="Disordered" evidence="1">
    <location>
        <begin position="86"/>
        <end position="115"/>
    </location>
</feature>
<accession>A0A2A2JKX8</accession>
<evidence type="ECO:0000313" key="3">
    <source>
        <dbReference type="Proteomes" id="UP000218231"/>
    </source>
</evidence>
<feature type="region of interest" description="Disordered" evidence="1">
    <location>
        <begin position="264"/>
        <end position="294"/>
    </location>
</feature>
<dbReference type="OrthoDB" id="5815347at2759"/>
<reference evidence="2 3" key="1">
    <citation type="journal article" date="2017" name="Curr. Biol.">
        <title>Genome architecture and evolution of a unichromosomal asexual nematode.</title>
        <authorList>
            <person name="Fradin H."/>
            <person name="Zegar C."/>
            <person name="Gutwein M."/>
            <person name="Lucas J."/>
            <person name="Kovtun M."/>
            <person name="Corcoran D."/>
            <person name="Baugh L.R."/>
            <person name="Kiontke K."/>
            <person name="Gunsalus K."/>
            <person name="Fitch D.H."/>
            <person name="Piano F."/>
        </authorList>
    </citation>
    <scope>NUCLEOTIDE SEQUENCE [LARGE SCALE GENOMIC DNA]</scope>
    <source>
        <strain evidence="2">PF1309</strain>
    </source>
</reference>
<protein>
    <submittedName>
        <fullName evidence="2">Uncharacterized protein</fullName>
    </submittedName>
</protein>
<feature type="compositionally biased region" description="Basic residues" evidence="1">
    <location>
        <begin position="274"/>
        <end position="284"/>
    </location>
</feature>
<feature type="compositionally biased region" description="Polar residues" evidence="1">
    <location>
        <begin position="101"/>
        <end position="115"/>
    </location>
</feature>
<sequence>MISQKLAILRNYDSDSTGYCSSSDIIATSPRPPLTDSQFILRRNSLLRVNSIDSSGPTYISVWAQFDKFQKTLLDTGTCPSVSYSLSSSSTSLNTSASSTGFRSRTSGHESSTLTCGTDDEATLRSLSCNSNKTPTLLSYDYCTSLRTLPRAQKECKKEKIQKNNDRQYVQYETDELSGNYSDDEAEIETSIDVLSYMATPPPQNHSDYNFNDQIETELGVLFDSLEVDQNEDSLALTENSTLLRRKKLQIRETTTKIYYPHEEQRAHTLDPKRLKKEQKRRKSMLPETNSLPRPILKKGPTPFVCHIYEEIEGDYLDPMPGDIRPDVPPRPYAQPINVFPPCSTFQPRVNRFPSMRKRKKIPSLHKSSSFATFLRKRLKLSVPQSFNVKTL</sequence>